<dbReference type="InterPro" id="IPR050769">
    <property type="entry name" value="NAT_camello-type"/>
</dbReference>
<dbReference type="Proteomes" id="UP000006854">
    <property type="component" value="Chromosome"/>
</dbReference>
<proteinExistence type="predicted"/>
<dbReference type="GO" id="GO:0008080">
    <property type="term" value="F:N-acetyltransferase activity"/>
    <property type="evidence" value="ECO:0007669"/>
    <property type="project" value="InterPro"/>
</dbReference>
<dbReference type="InterPro" id="IPR016181">
    <property type="entry name" value="Acyl_CoA_acyltransferase"/>
</dbReference>
<dbReference type="KEGG" id="sve:SVEN_4878"/>
<dbReference type="InterPro" id="IPR000182">
    <property type="entry name" value="GNAT_dom"/>
</dbReference>
<keyword evidence="1 3" id="KW-0808">Transferase</keyword>
<dbReference type="eggNOG" id="COG0456">
    <property type="taxonomic scope" value="Bacteria"/>
</dbReference>
<evidence type="ECO:0000256" key="1">
    <source>
        <dbReference type="ARBA" id="ARBA00022679"/>
    </source>
</evidence>
<dbReference type="SUPFAM" id="SSF55729">
    <property type="entry name" value="Acyl-CoA N-acyltransferases (Nat)"/>
    <property type="match status" value="1"/>
</dbReference>
<dbReference type="CDD" id="cd04301">
    <property type="entry name" value="NAT_SF"/>
    <property type="match status" value="1"/>
</dbReference>
<protein>
    <submittedName>
        <fullName evidence="3">Acetyltransferase</fullName>
    </submittedName>
</protein>
<dbReference type="PANTHER" id="PTHR13947">
    <property type="entry name" value="GNAT FAMILY N-ACETYLTRANSFERASE"/>
    <property type="match status" value="1"/>
</dbReference>
<dbReference type="AlphaFoldDB" id="F2R2N9"/>
<name>F2R2N9_STRVP</name>
<evidence type="ECO:0000313" key="3">
    <source>
        <dbReference type="EMBL" id="CCA58164.1"/>
    </source>
</evidence>
<dbReference type="Pfam" id="PF00583">
    <property type="entry name" value="Acetyltransf_1"/>
    <property type="match status" value="1"/>
</dbReference>
<dbReference type="PANTHER" id="PTHR13947:SF37">
    <property type="entry name" value="LD18367P"/>
    <property type="match status" value="1"/>
</dbReference>
<gene>
    <name evidence="3" type="ordered locus">SVEN_4878</name>
</gene>
<dbReference type="STRING" id="953739.SVEN_4878"/>
<dbReference type="PATRIC" id="fig|953739.5.peg.7389"/>
<reference evidence="3 4" key="1">
    <citation type="journal article" date="2011" name="BMC Genomics">
        <title>Genome-wide analysis of the role of GlnR in Streptomyces venezuelae provides new insights into global nitrogen regulation in actinomycetes.</title>
        <authorList>
            <person name="Pullan S.T."/>
            <person name="Bibb M.J."/>
            <person name="Merrick M."/>
        </authorList>
    </citation>
    <scope>NUCLEOTIDE SEQUENCE [LARGE SCALE GENOMIC DNA]</scope>
    <source>
        <strain evidence="4">ATCC 10712 / CBS 650.69 / DSM 40230 / JCM 4526 / NBRC 13096 / PD 04745</strain>
    </source>
</reference>
<dbReference type="PROSITE" id="PS51186">
    <property type="entry name" value="GNAT"/>
    <property type="match status" value="1"/>
</dbReference>
<dbReference type="EMBL" id="FR845719">
    <property type="protein sequence ID" value="CCA58164.1"/>
    <property type="molecule type" value="Genomic_DNA"/>
</dbReference>
<organism evidence="3 4">
    <name type="scientific">Streptomyces venezuelae (strain ATCC 10712 / CBS 650.69 / DSM 40230 / JCM 4526 / NBRC 13096 / PD 04745)</name>
    <dbReference type="NCBI Taxonomy" id="953739"/>
    <lineage>
        <taxon>Bacteria</taxon>
        <taxon>Bacillati</taxon>
        <taxon>Actinomycetota</taxon>
        <taxon>Actinomycetes</taxon>
        <taxon>Kitasatosporales</taxon>
        <taxon>Streptomycetaceae</taxon>
        <taxon>Streptomyces</taxon>
    </lineage>
</organism>
<sequence>MSGRGHTFPMDFTIRAVRPEEYEALGELTGQTYLNDGLLLHGENDFYLDVLKDTARRARESEVLVAADPEDGIIGGVTFALGGTPWADIAVPGEAEFRMLVVTPSARGRGVGEALVRTCADRARGLPECARLVLSTDVTMVRAHRIYERMGFVRTPERDWEPVPGHRLRTYALEF</sequence>
<evidence type="ECO:0000259" key="2">
    <source>
        <dbReference type="PROSITE" id="PS51186"/>
    </source>
</evidence>
<keyword evidence="4" id="KW-1185">Reference proteome</keyword>
<dbReference type="HOGENOM" id="CLU_102964_1_1_11"/>
<feature type="domain" description="N-acetyltransferase" evidence="2">
    <location>
        <begin position="12"/>
        <end position="174"/>
    </location>
</feature>
<dbReference type="Gene3D" id="3.40.630.30">
    <property type="match status" value="1"/>
</dbReference>
<accession>F2R2N9</accession>
<evidence type="ECO:0000313" key="4">
    <source>
        <dbReference type="Proteomes" id="UP000006854"/>
    </source>
</evidence>